<accession>A0A5C6M6U4</accession>
<keyword evidence="3" id="KW-1185">Reference proteome</keyword>
<name>A0A5C6M6U4_9PLAN</name>
<comment type="caution">
    <text evidence="1">The sequence shown here is derived from an EMBL/GenBank/DDBJ whole genome shotgun (WGS) entry which is preliminary data.</text>
</comment>
<feature type="non-terminal residue" evidence="1">
    <location>
        <position position="26"/>
    </location>
</feature>
<gene>
    <name evidence="1" type="ORF">E3A20_19630</name>
    <name evidence="2" type="ORF">E3A20_19670</name>
</gene>
<dbReference type="EMBL" id="SRHE01000459">
    <property type="protein sequence ID" value="TWW08908.1"/>
    <property type="molecule type" value="Genomic_DNA"/>
</dbReference>
<sequence length="26" mass="3090">MIDKTLFKKLEETESTYESLQEKLAD</sequence>
<protein>
    <submittedName>
        <fullName evidence="1">Uncharacterized protein</fullName>
    </submittedName>
</protein>
<dbReference type="Proteomes" id="UP000321083">
    <property type="component" value="Unassembled WGS sequence"/>
</dbReference>
<evidence type="ECO:0000313" key="1">
    <source>
        <dbReference type="EMBL" id="TWW08904.1"/>
    </source>
</evidence>
<reference evidence="1 3" key="2">
    <citation type="submission" date="2019-08" db="EMBL/GenBank/DDBJ databases">
        <authorList>
            <person name="Henke P."/>
        </authorList>
    </citation>
    <scope>NUCLEOTIDE SEQUENCE [LARGE SCALE GENOMIC DNA]</scope>
    <source>
        <strain evidence="1">Phe10_nw2017</strain>
    </source>
</reference>
<dbReference type="AlphaFoldDB" id="A0A5C6M6U4"/>
<reference evidence="1 3" key="1">
    <citation type="submission" date="2019-08" db="EMBL/GenBank/DDBJ databases">
        <title>100 year-old enigma solved: identification of Planctomyces bekefii, the type genus and species of the phylum Planctomycetes.</title>
        <authorList>
            <person name="Svetlana D.N."/>
            <person name="Overmann J."/>
        </authorList>
    </citation>
    <scope>NUCLEOTIDE SEQUENCE [LARGE SCALE GENOMIC DNA]</scope>
    <source>
        <strain evidence="1">Phe10_nw2017</strain>
    </source>
</reference>
<evidence type="ECO:0000313" key="3">
    <source>
        <dbReference type="Proteomes" id="UP000321083"/>
    </source>
</evidence>
<dbReference type="EMBL" id="SRHE01000459">
    <property type="protein sequence ID" value="TWW08904.1"/>
    <property type="molecule type" value="Genomic_DNA"/>
</dbReference>
<organism evidence="1 3">
    <name type="scientific">Planctomyces bekefii</name>
    <dbReference type="NCBI Taxonomy" id="1653850"/>
    <lineage>
        <taxon>Bacteria</taxon>
        <taxon>Pseudomonadati</taxon>
        <taxon>Planctomycetota</taxon>
        <taxon>Planctomycetia</taxon>
        <taxon>Planctomycetales</taxon>
        <taxon>Planctomycetaceae</taxon>
        <taxon>Planctomyces</taxon>
    </lineage>
</organism>
<proteinExistence type="predicted"/>
<evidence type="ECO:0000313" key="2">
    <source>
        <dbReference type="EMBL" id="TWW08908.1"/>
    </source>
</evidence>